<name>A0A9D4VRG6_PEA</name>
<feature type="compositionally biased region" description="Basic and acidic residues" evidence="2">
    <location>
        <begin position="133"/>
        <end position="147"/>
    </location>
</feature>
<dbReference type="AlphaFoldDB" id="A0A9D4VRG6"/>
<feature type="compositionally biased region" description="Basic and acidic residues" evidence="2">
    <location>
        <begin position="178"/>
        <end position="193"/>
    </location>
</feature>
<comment type="caution">
    <text evidence="4">The sequence shown here is derived from an EMBL/GenBank/DDBJ whole genome shotgun (WGS) entry which is preliminary data.</text>
</comment>
<sequence length="312" mass="34902">GFKPIVEKESQKHSHSTPNSMPMSPPQNQPEHHQSDAEPSDPSLNQPASDSSEPELAGGEQEEEEGECGFCLFMKGGGCKDTFVDWENCVKEAEDKNEDLVEKCSQVTANLKQCMDSHSDYYEPILRAEKHAEEQVAIQLEKEKQDSEASNNQQEAPSQSNQNDHELELKATPTPPKQDAKEQSNSEAEKRSPDQPASEAPKAEDKEKEEEEEEGECGFCVFMKGGGCRDTFVDWENCVMEAEENKEDIVEKCSQVTSLLKQCMDSHSDYYAPILVAEKQIEEQAVIELEKEKLDSATSNNEQEAPSHSNQK</sequence>
<feature type="domain" description="GCK" evidence="3">
    <location>
        <begin position="66"/>
        <end position="140"/>
    </location>
</feature>
<dbReference type="Proteomes" id="UP001058974">
    <property type="component" value="Chromosome 7"/>
</dbReference>
<feature type="compositionally biased region" description="Basic and acidic residues" evidence="2">
    <location>
        <begin position="1"/>
        <end position="12"/>
    </location>
</feature>
<protein>
    <recommendedName>
        <fullName evidence="3">GCK domain-containing protein</fullName>
    </recommendedName>
</protein>
<dbReference type="Gramene" id="Psat07G0349400-T1">
    <property type="protein sequence ID" value="KAI5387385.1"/>
    <property type="gene ID" value="KIW84_073494"/>
</dbReference>
<proteinExistence type="predicted"/>
<dbReference type="SMART" id="SM01227">
    <property type="entry name" value="GCK"/>
    <property type="match status" value="2"/>
</dbReference>
<organism evidence="4 5">
    <name type="scientific">Pisum sativum</name>
    <name type="common">Garden pea</name>
    <name type="synonym">Lathyrus oleraceus</name>
    <dbReference type="NCBI Taxonomy" id="3888"/>
    <lineage>
        <taxon>Eukaryota</taxon>
        <taxon>Viridiplantae</taxon>
        <taxon>Streptophyta</taxon>
        <taxon>Embryophyta</taxon>
        <taxon>Tracheophyta</taxon>
        <taxon>Spermatophyta</taxon>
        <taxon>Magnoliopsida</taxon>
        <taxon>eudicotyledons</taxon>
        <taxon>Gunneridae</taxon>
        <taxon>Pentapetalae</taxon>
        <taxon>rosids</taxon>
        <taxon>fabids</taxon>
        <taxon>Fabales</taxon>
        <taxon>Fabaceae</taxon>
        <taxon>Papilionoideae</taxon>
        <taxon>50 kb inversion clade</taxon>
        <taxon>NPAAA clade</taxon>
        <taxon>Hologalegina</taxon>
        <taxon>IRL clade</taxon>
        <taxon>Fabeae</taxon>
        <taxon>Lathyrus</taxon>
    </lineage>
</organism>
<keyword evidence="5" id="KW-1185">Reference proteome</keyword>
<feature type="region of interest" description="Disordered" evidence="2">
    <location>
        <begin position="1"/>
        <end position="66"/>
    </location>
</feature>
<evidence type="ECO:0000313" key="5">
    <source>
        <dbReference type="Proteomes" id="UP001058974"/>
    </source>
</evidence>
<evidence type="ECO:0000256" key="1">
    <source>
        <dbReference type="SAM" id="Coils"/>
    </source>
</evidence>
<feature type="region of interest" description="Disordered" evidence="2">
    <location>
        <begin position="133"/>
        <end position="216"/>
    </location>
</feature>
<feature type="coiled-coil region" evidence="1">
    <location>
        <begin position="83"/>
        <end position="110"/>
    </location>
</feature>
<reference evidence="4 5" key="1">
    <citation type="journal article" date="2022" name="Nat. Genet.">
        <title>Improved pea reference genome and pan-genome highlight genomic features and evolutionary characteristics.</title>
        <authorList>
            <person name="Yang T."/>
            <person name="Liu R."/>
            <person name="Luo Y."/>
            <person name="Hu S."/>
            <person name="Wang D."/>
            <person name="Wang C."/>
            <person name="Pandey M.K."/>
            <person name="Ge S."/>
            <person name="Xu Q."/>
            <person name="Li N."/>
            <person name="Li G."/>
            <person name="Huang Y."/>
            <person name="Saxena R.K."/>
            <person name="Ji Y."/>
            <person name="Li M."/>
            <person name="Yan X."/>
            <person name="He Y."/>
            <person name="Liu Y."/>
            <person name="Wang X."/>
            <person name="Xiang C."/>
            <person name="Varshney R.K."/>
            <person name="Ding H."/>
            <person name="Gao S."/>
            <person name="Zong X."/>
        </authorList>
    </citation>
    <scope>NUCLEOTIDE SEQUENCE [LARGE SCALE GENOMIC DNA]</scope>
    <source>
        <strain evidence="4 5">cv. Zhongwan 6</strain>
    </source>
</reference>
<dbReference type="Gene3D" id="1.10.287.2900">
    <property type="match status" value="2"/>
</dbReference>
<accession>A0A9D4VRG6</accession>
<keyword evidence="1" id="KW-0175">Coiled coil</keyword>
<evidence type="ECO:0000259" key="3">
    <source>
        <dbReference type="SMART" id="SM01227"/>
    </source>
</evidence>
<feature type="region of interest" description="Disordered" evidence="2">
    <location>
        <begin position="292"/>
        <end position="312"/>
    </location>
</feature>
<feature type="compositionally biased region" description="Polar residues" evidence="2">
    <location>
        <begin position="42"/>
        <end position="51"/>
    </location>
</feature>
<dbReference type="PANTHER" id="PTHR34357:SF2">
    <property type="entry name" value="F26F24.3-RELATED"/>
    <property type="match status" value="1"/>
</dbReference>
<dbReference type="EMBL" id="JAMSHJ010000007">
    <property type="protein sequence ID" value="KAI5387385.1"/>
    <property type="molecule type" value="Genomic_DNA"/>
</dbReference>
<feature type="compositionally biased region" description="Acidic residues" evidence="2">
    <location>
        <begin position="207"/>
        <end position="216"/>
    </location>
</feature>
<dbReference type="InterPro" id="IPR012891">
    <property type="entry name" value="GCK_dom"/>
</dbReference>
<feature type="non-terminal residue" evidence="4">
    <location>
        <position position="312"/>
    </location>
</feature>
<evidence type="ECO:0000256" key="2">
    <source>
        <dbReference type="SAM" id="MobiDB-lite"/>
    </source>
</evidence>
<feature type="compositionally biased region" description="Polar residues" evidence="2">
    <location>
        <begin position="296"/>
        <end position="312"/>
    </location>
</feature>
<evidence type="ECO:0000313" key="4">
    <source>
        <dbReference type="EMBL" id="KAI5387385.1"/>
    </source>
</evidence>
<gene>
    <name evidence="4" type="ORF">KIW84_073494</name>
</gene>
<dbReference type="Pfam" id="PF07802">
    <property type="entry name" value="GCK"/>
    <property type="match status" value="2"/>
</dbReference>
<feature type="compositionally biased region" description="Polar residues" evidence="2">
    <location>
        <begin position="148"/>
        <end position="162"/>
    </location>
</feature>
<feature type="domain" description="GCK" evidence="3">
    <location>
        <begin position="215"/>
        <end position="289"/>
    </location>
</feature>
<dbReference type="PANTHER" id="PTHR34357">
    <property type="entry name" value="F7A19.14 PROTEIN-RELATED"/>
    <property type="match status" value="1"/>
</dbReference>